<evidence type="ECO:0000256" key="2">
    <source>
        <dbReference type="ARBA" id="ARBA00022722"/>
    </source>
</evidence>
<dbReference type="RefSeq" id="WP_145271682.1">
    <property type="nucleotide sequence ID" value="NZ_CP036272.1"/>
</dbReference>
<dbReference type="OrthoDB" id="9802795at2"/>
<dbReference type="Pfam" id="PF02601">
    <property type="entry name" value="Exonuc_VII_L"/>
    <property type="match status" value="1"/>
</dbReference>
<evidence type="ECO:0000256" key="3">
    <source>
        <dbReference type="ARBA" id="ARBA00022801"/>
    </source>
</evidence>
<evidence type="ECO:0000313" key="10">
    <source>
        <dbReference type="Proteomes" id="UP000315003"/>
    </source>
</evidence>
<evidence type="ECO:0000256" key="6">
    <source>
        <dbReference type="RuleBase" id="RU004355"/>
    </source>
</evidence>
<dbReference type="EMBL" id="CP036272">
    <property type="protein sequence ID" value="QDT59662.1"/>
    <property type="molecule type" value="Genomic_DNA"/>
</dbReference>
<evidence type="ECO:0000256" key="1">
    <source>
        <dbReference type="ARBA" id="ARBA00022490"/>
    </source>
</evidence>
<dbReference type="GO" id="GO:0008855">
    <property type="term" value="F:exodeoxyribonuclease VII activity"/>
    <property type="evidence" value="ECO:0007669"/>
    <property type="project" value="UniProtKB-UniRule"/>
</dbReference>
<dbReference type="GO" id="GO:0006308">
    <property type="term" value="P:DNA catabolic process"/>
    <property type="evidence" value="ECO:0007669"/>
    <property type="project" value="UniProtKB-UniRule"/>
</dbReference>
<gene>
    <name evidence="5 9" type="primary">xseA</name>
    <name evidence="9" type="ORF">SV7mr_21710</name>
</gene>
<keyword evidence="1 5" id="KW-0963">Cytoplasm</keyword>
<comment type="catalytic activity">
    <reaction evidence="5 6">
        <text>Exonucleolytic cleavage in either 5'- to 3'- or 3'- to 5'-direction to yield nucleoside 5'-phosphates.</text>
        <dbReference type="EC" id="3.1.11.6"/>
    </reaction>
</comment>
<comment type="subunit">
    <text evidence="5">Heterooligomer composed of large and small subunits.</text>
</comment>
<dbReference type="Pfam" id="PF13742">
    <property type="entry name" value="tRNA_anti_2"/>
    <property type="match status" value="1"/>
</dbReference>
<feature type="domain" description="OB-fold nucleic acid binding" evidence="8">
    <location>
        <begin position="18"/>
        <end position="111"/>
    </location>
</feature>
<proteinExistence type="inferred from homology"/>
<evidence type="ECO:0000259" key="8">
    <source>
        <dbReference type="Pfam" id="PF13742"/>
    </source>
</evidence>
<dbReference type="GO" id="GO:0005737">
    <property type="term" value="C:cytoplasm"/>
    <property type="evidence" value="ECO:0007669"/>
    <property type="project" value="UniProtKB-SubCell"/>
</dbReference>
<keyword evidence="10" id="KW-1185">Reference proteome</keyword>
<dbReference type="AlphaFoldDB" id="A0A517SU62"/>
<organism evidence="9 10">
    <name type="scientific">Stieleria bergensis</name>
    <dbReference type="NCBI Taxonomy" id="2528025"/>
    <lineage>
        <taxon>Bacteria</taxon>
        <taxon>Pseudomonadati</taxon>
        <taxon>Planctomycetota</taxon>
        <taxon>Planctomycetia</taxon>
        <taxon>Pirellulales</taxon>
        <taxon>Pirellulaceae</taxon>
        <taxon>Stieleria</taxon>
    </lineage>
</organism>
<reference evidence="9 10" key="1">
    <citation type="submission" date="2019-02" db="EMBL/GenBank/DDBJ databases">
        <title>Deep-cultivation of Planctomycetes and their phenomic and genomic characterization uncovers novel biology.</title>
        <authorList>
            <person name="Wiegand S."/>
            <person name="Jogler M."/>
            <person name="Boedeker C."/>
            <person name="Pinto D."/>
            <person name="Vollmers J."/>
            <person name="Rivas-Marin E."/>
            <person name="Kohn T."/>
            <person name="Peeters S.H."/>
            <person name="Heuer A."/>
            <person name="Rast P."/>
            <person name="Oberbeckmann S."/>
            <person name="Bunk B."/>
            <person name="Jeske O."/>
            <person name="Meyerdierks A."/>
            <person name="Storesund J.E."/>
            <person name="Kallscheuer N."/>
            <person name="Luecker S."/>
            <person name="Lage O.M."/>
            <person name="Pohl T."/>
            <person name="Merkel B.J."/>
            <person name="Hornburger P."/>
            <person name="Mueller R.-W."/>
            <person name="Bruemmer F."/>
            <person name="Labrenz M."/>
            <person name="Spormann A.M."/>
            <person name="Op den Camp H."/>
            <person name="Overmann J."/>
            <person name="Amann R."/>
            <person name="Jetten M.S.M."/>
            <person name="Mascher T."/>
            <person name="Medema M.H."/>
            <person name="Devos D.P."/>
            <person name="Kaster A.-K."/>
            <person name="Ovreas L."/>
            <person name="Rohde M."/>
            <person name="Galperin M.Y."/>
            <person name="Jogler C."/>
        </authorList>
    </citation>
    <scope>NUCLEOTIDE SEQUENCE [LARGE SCALE GENOMIC DNA]</scope>
    <source>
        <strain evidence="9 10">SV_7m_r</strain>
    </source>
</reference>
<dbReference type="PANTHER" id="PTHR30008">
    <property type="entry name" value="EXODEOXYRIBONUCLEASE 7 LARGE SUBUNIT"/>
    <property type="match status" value="1"/>
</dbReference>
<accession>A0A517SU62</accession>
<dbReference type="NCBIfam" id="TIGR00237">
    <property type="entry name" value="xseA"/>
    <property type="match status" value="1"/>
</dbReference>
<dbReference type="PANTHER" id="PTHR30008:SF0">
    <property type="entry name" value="EXODEOXYRIBONUCLEASE 7 LARGE SUBUNIT"/>
    <property type="match status" value="1"/>
</dbReference>
<protein>
    <recommendedName>
        <fullName evidence="5">Exodeoxyribonuclease 7 large subunit</fullName>
        <ecNumber evidence="5">3.1.11.6</ecNumber>
    </recommendedName>
    <alternativeName>
        <fullName evidence="5">Exodeoxyribonuclease VII large subunit</fullName>
        <shortName evidence="5">Exonuclease VII large subunit</shortName>
    </alternativeName>
</protein>
<sequence>MDDILLDNESAMHDARPLTVSEVNQQLKMVVEETFPPLWMVGEVTDLVRARSGHIYFSLKDDQSQVRAVIWRSAAAKIDFDLQNGQSVLCRGALEVYTVRGTYQIVVRKIQPQGLGTLQQAFEQLKKRLTAEGLFDESRKKLLPDHPKRVAVITSPSGAAVHDFLVTAVNRMLDAEIMVIPAQVQGKPAAASIRKAFKAVQIMSPQPDVVVLTRGGGSLEDLWCFNEEAVVRAIAQCDVPTVSAVGHEVDVTLSDFAADLRALTPTDAAVKVFADRSNHRQQVQELQQRLHRAMRLQVQSRYNRLEQLANHPALAKPLEIVHWRAQLIDDLDSRLQMAIKRQLQTSAQQIAALSAQLQALSPLNTLSRGYSVTTDPDGQVLANADSVKLGDEIVTRLASGKVWSHVTDVQPEQEAS</sequence>
<dbReference type="InterPro" id="IPR025824">
    <property type="entry name" value="OB-fold_nuc-bd_dom"/>
</dbReference>
<keyword evidence="4 5" id="KW-0269">Exonuclease</keyword>
<dbReference type="GO" id="GO:0003676">
    <property type="term" value="F:nucleic acid binding"/>
    <property type="evidence" value="ECO:0007669"/>
    <property type="project" value="InterPro"/>
</dbReference>
<evidence type="ECO:0000259" key="7">
    <source>
        <dbReference type="Pfam" id="PF02601"/>
    </source>
</evidence>
<comment type="function">
    <text evidence="5">Bidirectionally degrades single-stranded DNA into large acid-insoluble oligonucleotides, which are then degraded further into small acid-soluble oligonucleotides.</text>
</comment>
<comment type="subcellular location">
    <subcellularLocation>
        <location evidence="5 6">Cytoplasm</location>
    </subcellularLocation>
</comment>
<dbReference type="InterPro" id="IPR003753">
    <property type="entry name" value="Exonuc_VII_L"/>
</dbReference>
<feature type="domain" description="Exonuclease VII large subunit C-terminal" evidence="7">
    <location>
        <begin position="134"/>
        <end position="353"/>
    </location>
</feature>
<dbReference type="GO" id="GO:0009318">
    <property type="term" value="C:exodeoxyribonuclease VII complex"/>
    <property type="evidence" value="ECO:0007669"/>
    <property type="project" value="UniProtKB-UniRule"/>
</dbReference>
<evidence type="ECO:0000256" key="5">
    <source>
        <dbReference type="HAMAP-Rule" id="MF_00378"/>
    </source>
</evidence>
<name>A0A517SU62_9BACT</name>
<comment type="similarity">
    <text evidence="5 6">Belongs to the XseA family.</text>
</comment>
<evidence type="ECO:0000256" key="4">
    <source>
        <dbReference type="ARBA" id="ARBA00022839"/>
    </source>
</evidence>
<dbReference type="InterPro" id="IPR020579">
    <property type="entry name" value="Exonuc_VII_lsu_C"/>
</dbReference>
<evidence type="ECO:0000313" key="9">
    <source>
        <dbReference type="EMBL" id="QDT59662.1"/>
    </source>
</evidence>
<keyword evidence="3 5" id="KW-0378">Hydrolase</keyword>
<dbReference type="HAMAP" id="MF_00378">
    <property type="entry name" value="Exonuc_7_L"/>
    <property type="match status" value="1"/>
</dbReference>
<dbReference type="Proteomes" id="UP000315003">
    <property type="component" value="Chromosome"/>
</dbReference>
<keyword evidence="2 5" id="KW-0540">Nuclease</keyword>
<dbReference type="EC" id="3.1.11.6" evidence="5"/>
<dbReference type="CDD" id="cd04489">
    <property type="entry name" value="ExoVII_LU_OBF"/>
    <property type="match status" value="1"/>
</dbReference>